<dbReference type="Proteomes" id="UP000324222">
    <property type="component" value="Unassembled WGS sequence"/>
</dbReference>
<keyword evidence="2" id="KW-1185">Reference proteome</keyword>
<accession>A0A5B7FS40</accession>
<evidence type="ECO:0000313" key="2">
    <source>
        <dbReference type="Proteomes" id="UP000324222"/>
    </source>
</evidence>
<name>A0A5B7FS40_PORTR</name>
<evidence type="ECO:0000313" key="1">
    <source>
        <dbReference type="EMBL" id="MPC48089.1"/>
    </source>
</evidence>
<sequence>MNNYFFTVFTQENMQEIPDSEQIFRAEESKKLTDIHLTREMVEKKID</sequence>
<protein>
    <submittedName>
        <fullName evidence="1">Uncharacterized protein</fullName>
    </submittedName>
</protein>
<reference evidence="1 2" key="1">
    <citation type="submission" date="2019-05" db="EMBL/GenBank/DDBJ databases">
        <title>Another draft genome of Portunus trituberculatus and its Hox gene families provides insights of decapod evolution.</title>
        <authorList>
            <person name="Jeong J.-H."/>
            <person name="Song I."/>
            <person name="Kim S."/>
            <person name="Choi T."/>
            <person name="Kim D."/>
            <person name="Ryu S."/>
            <person name="Kim W."/>
        </authorList>
    </citation>
    <scope>NUCLEOTIDE SEQUENCE [LARGE SCALE GENOMIC DNA]</scope>
    <source>
        <tissue evidence="1">Muscle</tissue>
    </source>
</reference>
<dbReference type="EMBL" id="VSRR010008101">
    <property type="protein sequence ID" value="MPC48089.1"/>
    <property type="molecule type" value="Genomic_DNA"/>
</dbReference>
<organism evidence="1 2">
    <name type="scientific">Portunus trituberculatus</name>
    <name type="common">Swimming crab</name>
    <name type="synonym">Neptunus trituberculatus</name>
    <dbReference type="NCBI Taxonomy" id="210409"/>
    <lineage>
        <taxon>Eukaryota</taxon>
        <taxon>Metazoa</taxon>
        <taxon>Ecdysozoa</taxon>
        <taxon>Arthropoda</taxon>
        <taxon>Crustacea</taxon>
        <taxon>Multicrustacea</taxon>
        <taxon>Malacostraca</taxon>
        <taxon>Eumalacostraca</taxon>
        <taxon>Eucarida</taxon>
        <taxon>Decapoda</taxon>
        <taxon>Pleocyemata</taxon>
        <taxon>Brachyura</taxon>
        <taxon>Eubrachyura</taxon>
        <taxon>Portunoidea</taxon>
        <taxon>Portunidae</taxon>
        <taxon>Portuninae</taxon>
        <taxon>Portunus</taxon>
    </lineage>
</organism>
<comment type="caution">
    <text evidence="1">The sequence shown here is derived from an EMBL/GenBank/DDBJ whole genome shotgun (WGS) entry which is preliminary data.</text>
</comment>
<dbReference type="AlphaFoldDB" id="A0A5B7FS40"/>
<gene>
    <name evidence="1" type="ORF">E2C01_041854</name>
</gene>
<proteinExistence type="predicted"/>